<dbReference type="Proteomes" id="UP000474104">
    <property type="component" value="Unassembled WGS sequence"/>
</dbReference>
<sequence length="438" mass="48894">MDYFSLCLDGLCLLGLSAVHIAFVSRLTGKKQKIWHFVIYFFLLCTIQWFFTTFDFHDVLPVGAELLLLYSVSRLALQNRRFVSWAAAILAVYISQLSFGIVNSVEAILFSRMVGKKLLYPLLLLATLSVFAVCACCCGAVLKFLSLTEDPQMPYVGLLLFPGLFFFAAELYILQTSYTVLPSYISLGEIGKHSALFVMQILGLAALLCTLYAYRHICHSFQTQAALRSLEQATQAQKNYIAEAQMRYEQTKAFRHDIANHLSVLNGLLNHGELDESKAYLNKMKTVSTSLSFPYQTGNPVVDILLSEKLGLAKEITAEISLLLPRPCGIEDFDLCVIFANALDNAINACRLTEGVKSIRISGERQGDFYMLAFENTCLDEPLPPAGIGLSNIKSVAEKYDGAMLTEKVGQRFFLNVLLNISTGKGTYQRNREYNNKC</sequence>
<dbReference type="RefSeq" id="WP_004078770.1">
    <property type="nucleotide sequence ID" value="NZ_VIRB01000111.1"/>
</dbReference>
<feature type="domain" description="Sensor histidine kinase NatK-like C-terminal" evidence="2">
    <location>
        <begin position="332"/>
        <end position="419"/>
    </location>
</feature>
<proteinExistence type="predicted"/>
<feature type="transmembrane region" description="Helical" evidence="1">
    <location>
        <begin position="122"/>
        <end position="142"/>
    </location>
</feature>
<evidence type="ECO:0000259" key="2">
    <source>
        <dbReference type="Pfam" id="PF14501"/>
    </source>
</evidence>
<feature type="transmembrane region" description="Helical" evidence="1">
    <location>
        <begin position="195"/>
        <end position="214"/>
    </location>
</feature>
<keyword evidence="1" id="KW-0472">Membrane</keyword>
<name>A0A9X5CC43_9FIRM</name>
<feature type="transmembrane region" description="Helical" evidence="1">
    <location>
        <begin position="34"/>
        <end position="52"/>
    </location>
</feature>
<protein>
    <submittedName>
        <fullName evidence="3">GHKL domain-containing protein</fullName>
    </submittedName>
</protein>
<dbReference type="Gene3D" id="1.10.287.130">
    <property type="match status" value="1"/>
</dbReference>
<dbReference type="GO" id="GO:0042802">
    <property type="term" value="F:identical protein binding"/>
    <property type="evidence" value="ECO:0007669"/>
    <property type="project" value="TreeGrafter"/>
</dbReference>
<keyword evidence="1" id="KW-0812">Transmembrane</keyword>
<feature type="transmembrane region" description="Helical" evidence="1">
    <location>
        <begin position="154"/>
        <end position="174"/>
    </location>
</feature>
<reference evidence="3 4" key="1">
    <citation type="submission" date="2019-07" db="EMBL/GenBank/DDBJ databases">
        <title>Draft genome sequences of 15 bacterial species constituting the stable defined intestinal microbiota of the GM15 gnotobiotic mouse model.</title>
        <authorList>
            <person name="Elie C."/>
            <person name="Mathieu A."/>
            <person name="Saliou A."/>
            <person name="Darnaud M."/>
            <person name="Leulier F."/>
            <person name="Tamellini A."/>
        </authorList>
    </citation>
    <scope>NUCLEOTIDE SEQUENCE [LARGE SCALE GENOMIC DNA]</scope>
    <source>
        <strain evidence="4">ASF 502</strain>
    </source>
</reference>
<dbReference type="OrthoDB" id="3173688at2"/>
<organism evidence="3 4">
    <name type="scientific">Schaedlerella arabinosiphila</name>
    <dbReference type="NCBI Taxonomy" id="2044587"/>
    <lineage>
        <taxon>Bacteria</taxon>
        <taxon>Bacillati</taxon>
        <taxon>Bacillota</taxon>
        <taxon>Clostridia</taxon>
        <taxon>Lachnospirales</taxon>
        <taxon>Lachnospiraceae</taxon>
        <taxon>Schaedlerella</taxon>
    </lineage>
</organism>
<comment type="caution">
    <text evidence="3">The sequence shown here is derived from an EMBL/GenBank/DDBJ whole genome shotgun (WGS) entry which is preliminary data.</text>
</comment>
<dbReference type="PANTHER" id="PTHR40448:SF1">
    <property type="entry name" value="TWO-COMPONENT SENSOR HISTIDINE KINASE"/>
    <property type="match status" value="1"/>
</dbReference>
<evidence type="ECO:0000313" key="3">
    <source>
        <dbReference type="EMBL" id="NDO70563.1"/>
    </source>
</evidence>
<dbReference type="InterPro" id="IPR032834">
    <property type="entry name" value="NatK-like_C"/>
</dbReference>
<evidence type="ECO:0000256" key="1">
    <source>
        <dbReference type="SAM" id="Phobius"/>
    </source>
</evidence>
<feature type="transmembrane region" description="Helical" evidence="1">
    <location>
        <begin position="59"/>
        <end position="77"/>
    </location>
</feature>
<evidence type="ECO:0000313" key="4">
    <source>
        <dbReference type="Proteomes" id="UP000474104"/>
    </source>
</evidence>
<dbReference type="SUPFAM" id="SSF55874">
    <property type="entry name" value="ATPase domain of HSP90 chaperone/DNA topoisomerase II/histidine kinase"/>
    <property type="match status" value="1"/>
</dbReference>
<dbReference type="CDD" id="cd16935">
    <property type="entry name" value="HATPase_AgrC-ComD-like"/>
    <property type="match status" value="1"/>
</dbReference>
<dbReference type="EMBL" id="VIRB01000111">
    <property type="protein sequence ID" value="NDO70563.1"/>
    <property type="molecule type" value="Genomic_DNA"/>
</dbReference>
<keyword evidence="1" id="KW-1133">Transmembrane helix</keyword>
<feature type="transmembrane region" description="Helical" evidence="1">
    <location>
        <begin position="83"/>
        <end position="110"/>
    </location>
</feature>
<gene>
    <name evidence="3" type="ORF">FMM80_18705</name>
</gene>
<dbReference type="InterPro" id="IPR036890">
    <property type="entry name" value="HATPase_C_sf"/>
</dbReference>
<dbReference type="Pfam" id="PF14501">
    <property type="entry name" value="HATPase_c_5"/>
    <property type="match status" value="1"/>
</dbReference>
<accession>A0A9X5CC43</accession>
<dbReference type="PANTHER" id="PTHR40448">
    <property type="entry name" value="TWO-COMPONENT SENSOR HISTIDINE KINASE"/>
    <property type="match status" value="1"/>
</dbReference>
<dbReference type="AlphaFoldDB" id="A0A9X5CC43"/>